<comment type="caution">
    <text evidence="2">The sequence shown here is derived from an EMBL/GenBank/DDBJ whole genome shotgun (WGS) entry which is preliminary data.</text>
</comment>
<sequence length="272" mass="27956">MSDTDTSGPAAAEQAVVRYEVRAGAARIDLDSPHNRNALSTALVEQLHAALDGAAGDDAARVVVLGHTGGTFCAGADLSEASSSQGSAQEQAAERTRVFLDLLRAIIAHPKPVIAAVDGHVRAGGMGLVAACDLAIAGPSSTFALTEVRLGLAAAMISVPLAARVNPRDLARALLTGEKFDSAHARAIGLLTEAPEDVPAAVDRLVASFRPCSPQGLTENKALLAAPLLAELDARGEELAGITARLFTTPEVAEGMTAFLERRSPAWAADAE</sequence>
<proteinExistence type="inferred from homology"/>
<reference evidence="3" key="1">
    <citation type="journal article" date="2019" name="Int. J. Syst. Evol. Microbiol.">
        <title>The Global Catalogue of Microorganisms (GCM) 10K type strain sequencing project: providing services to taxonomists for standard genome sequencing and annotation.</title>
        <authorList>
            <consortium name="The Broad Institute Genomics Platform"/>
            <consortium name="The Broad Institute Genome Sequencing Center for Infectious Disease"/>
            <person name="Wu L."/>
            <person name="Ma J."/>
        </authorList>
    </citation>
    <scope>NUCLEOTIDE SEQUENCE [LARGE SCALE GENOMIC DNA]</scope>
    <source>
        <strain evidence="3">JCM 11882</strain>
    </source>
</reference>
<dbReference type="NCBIfam" id="NF005879">
    <property type="entry name" value="PRK07827.1"/>
    <property type="match status" value="1"/>
</dbReference>
<gene>
    <name evidence="2" type="ORF">ACFO7U_03300</name>
</gene>
<dbReference type="InterPro" id="IPR051683">
    <property type="entry name" value="Enoyl-CoA_Hydratase/Isomerase"/>
</dbReference>
<evidence type="ECO:0000313" key="3">
    <source>
        <dbReference type="Proteomes" id="UP001595836"/>
    </source>
</evidence>
<comment type="similarity">
    <text evidence="1">Belongs to the enoyl-CoA hydratase/isomerase family.</text>
</comment>
<dbReference type="Proteomes" id="UP001595836">
    <property type="component" value="Unassembled WGS sequence"/>
</dbReference>
<dbReference type="EMBL" id="JBHSHP010000008">
    <property type="protein sequence ID" value="MFC4753808.1"/>
    <property type="molecule type" value="Genomic_DNA"/>
</dbReference>
<dbReference type="RefSeq" id="WP_344988356.1">
    <property type="nucleotide sequence ID" value="NZ_BAABCD010000005.1"/>
</dbReference>
<dbReference type="CDD" id="cd06558">
    <property type="entry name" value="crotonase-like"/>
    <property type="match status" value="1"/>
</dbReference>
<dbReference type="InterPro" id="IPR014748">
    <property type="entry name" value="Enoyl-CoA_hydra_C"/>
</dbReference>
<dbReference type="Gene3D" id="1.10.12.10">
    <property type="entry name" value="Lyase 2-enoyl-coa Hydratase, Chain A, domain 2"/>
    <property type="match status" value="1"/>
</dbReference>
<dbReference type="InterPro" id="IPR001753">
    <property type="entry name" value="Enoyl-CoA_hydra/iso"/>
</dbReference>
<evidence type="ECO:0000256" key="1">
    <source>
        <dbReference type="ARBA" id="ARBA00005254"/>
    </source>
</evidence>
<dbReference type="InterPro" id="IPR029045">
    <property type="entry name" value="ClpP/crotonase-like_dom_sf"/>
</dbReference>
<accession>A0ABV9PQQ0</accession>
<dbReference type="Gene3D" id="3.90.226.10">
    <property type="entry name" value="2-enoyl-CoA Hydratase, Chain A, domain 1"/>
    <property type="match status" value="1"/>
</dbReference>
<dbReference type="PANTHER" id="PTHR42964:SF1">
    <property type="entry name" value="POLYKETIDE BIOSYNTHESIS ENOYL-COA HYDRATASE PKSH-RELATED"/>
    <property type="match status" value="1"/>
</dbReference>
<dbReference type="PANTHER" id="PTHR42964">
    <property type="entry name" value="ENOYL-COA HYDRATASE"/>
    <property type="match status" value="1"/>
</dbReference>
<organism evidence="2 3">
    <name type="scientific">Dietzia aurantiaca</name>
    <dbReference type="NCBI Taxonomy" id="983873"/>
    <lineage>
        <taxon>Bacteria</taxon>
        <taxon>Bacillati</taxon>
        <taxon>Actinomycetota</taxon>
        <taxon>Actinomycetes</taxon>
        <taxon>Mycobacteriales</taxon>
        <taxon>Dietziaceae</taxon>
        <taxon>Dietzia</taxon>
    </lineage>
</organism>
<evidence type="ECO:0000313" key="2">
    <source>
        <dbReference type="EMBL" id="MFC4753808.1"/>
    </source>
</evidence>
<name>A0ABV9PQQ0_9ACTN</name>
<keyword evidence="3" id="KW-1185">Reference proteome</keyword>
<dbReference type="Pfam" id="PF00378">
    <property type="entry name" value="ECH_1"/>
    <property type="match status" value="1"/>
</dbReference>
<protein>
    <submittedName>
        <fullName evidence="2">Enoyl-CoA hydratase family protein</fullName>
    </submittedName>
</protein>
<dbReference type="SUPFAM" id="SSF52096">
    <property type="entry name" value="ClpP/crotonase"/>
    <property type="match status" value="1"/>
</dbReference>